<sequence length="103" mass="11447">MAGARKSDFVSASFQLFLPSLVPCVYSSTFADPSGRTKFTDAIFSRNPIPNTPNVNHPDAQTREIYTAAPARIMKKCADERSAREFKSLSPTHKIFRLPLSAR</sequence>
<accession>A0A4C1WUT8</accession>
<dbReference type="Proteomes" id="UP000299102">
    <property type="component" value="Unassembled WGS sequence"/>
</dbReference>
<gene>
    <name evidence="1" type="ORF">EVAR_36872_1</name>
</gene>
<dbReference type="EMBL" id="BGZK01000637">
    <property type="protein sequence ID" value="GBP53989.1"/>
    <property type="molecule type" value="Genomic_DNA"/>
</dbReference>
<evidence type="ECO:0000313" key="2">
    <source>
        <dbReference type="Proteomes" id="UP000299102"/>
    </source>
</evidence>
<reference evidence="1 2" key="1">
    <citation type="journal article" date="2019" name="Commun. Biol.">
        <title>The bagworm genome reveals a unique fibroin gene that provides high tensile strength.</title>
        <authorList>
            <person name="Kono N."/>
            <person name="Nakamura H."/>
            <person name="Ohtoshi R."/>
            <person name="Tomita M."/>
            <person name="Numata K."/>
            <person name="Arakawa K."/>
        </authorList>
    </citation>
    <scope>NUCLEOTIDE SEQUENCE [LARGE SCALE GENOMIC DNA]</scope>
</reference>
<protein>
    <submittedName>
        <fullName evidence="1">Uncharacterized protein</fullName>
    </submittedName>
</protein>
<comment type="caution">
    <text evidence="1">The sequence shown here is derived from an EMBL/GenBank/DDBJ whole genome shotgun (WGS) entry which is preliminary data.</text>
</comment>
<evidence type="ECO:0000313" key="1">
    <source>
        <dbReference type="EMBL" id="GBP53989.1"/>
    </source>
</evidence>
<keyword evidence="2" id="KW-1185">Reference proteome</keyword>
<proteinExistence type="predicted"/>
<dbReference type="AlphaFoldDB" id="A0A4C1WUT8"/>
<name>A0A4C1WUT8_EUMVA</name>
<organism evidence="1 2">
    <name type="scientific">Eumeta variegata</name>
    <name type="common">Bagworm moth</name>
    <name type="synonym">Eumeta japonica</name>
    <dbReference type="NCBI Taxonomy" id="151549"/>
    <lineage>
        <taxon>Eukaryota</taxon>
        <taxon>Metazoa</taxon>
        <taxon>Ecdysozoa</taxon>
        <taxon>Arthropoda</taxon>
        <taxon>Hexapoda</taxon>
        <taxon>Insecta</taxon>
        <taxon>Pterygota</taxon>
        <taxon>Neoptera</taxon>
        <taxon>Endopterygota</taxon>
        <taxon>Lepidoptera</taxon>
        <taxon>Glossata</taxon>
        <taxon>Ditrysia</taxon>
        <taxon>Tineoidea</taxon>
        <taxon>Psychidae</taxon>
        <taxon>Oiketicinae</taxon>
        <taxon>Eumeta</taxon>
    </lineage>
</organism>